<dbReference type="Pfam" id="PF03177">
    <property type="entry name" value="Nucleoporin_C"/>
    <property type="match status" value="1"/>
</dbReference>
<feature type="domain" description="Nucleoporin Nup133/Nup155-like N-terminal" evidence="9">
    <location>
        <begin position="125"/>
        <end position="450"/>
    </location>
</feature>
<dbReference type="eggNOG" id="KOG4121">
    <property type="taxonomic scope" value="Eukaryota"/>
</dbReference>
<dbReference type="GO" id="GO:0017056">
    <property type="term" value="F:structural constituent of nuclear pore"/>
    <property type="evidence" value="ECO:0007669"/>
    <property type="project" value="InterPro"/>
</dbReference>
<dbReference type="OrthoDB" id="103454at2759"/>
<dbReference type="STRING" id="653667.S9XB03"/>
<evidence type="ECO:0000256" key="3">
    <source>
        <dbReference type="ARBA" id="ARBA00022448"/>
    </source>
</evidence>
<keyword evidence="5" id="KW-0653">Protein transport</keyword>
<comment type="similarity">
    <text evidence="2">Belongs to the nucleoporin Nup133 family.</text>
</comment>
<dbReference type="InterPro" id="IPR037624">
    <property type="entry name" value="Nup133-like"/>
</dbReference>
<protein>
    <submittedName>
        <fullName evidence="10">Nucleoporin Nup131</fullName>
    </submittedName>
</protein>
<dbReference type="OMA" id="NADIYIW"/>
<dbReference type="InterPro" id="IPR014908">
    <property type="entry name" value="Nucleoporin_Nup133/Nup155_N"/>
</dbReference>
<reference evidence="10 11" key="1">
    <citation type="journal article" date="2011" name="Science">
        <title>Comparative functional genomics of the fission yeasts.</title>
        <authorList>
            <person name="Rhind N."/>
            <person name="Chen Z."/>
            <person name="Yassour M."/>
            <person name="Thompson D.A."/>
            <person name="Haas B.J."/>
            <person name="Habib N."/>
            <person name="Wapinski I."/>
            <person name="Roy S."/>
            <person name="Lin M.F."/>
            <person name="Heiman D.I."/>
            <person name="Young S.K."/>
            <person name="Furuya K."/>
            <person name="Guo Y."/>
            <person name="Pidoux A."/>
            <person name="Chen H.M."/>
            <person name="Robbertse B."/>
            <person name="Goldberg J.M."/>
            <person name="Aoki K."/>
            <person name="Bayne E.H."/>
            <person name="Berlin A.M."/>
            <person name="Desjardins C.A."/>
            <person name="Dobbs E."/>
            <person name="Dukaj L."/>
            <person name="Fan L."/>
            <person name="FitzGerald M.G."/>
            <person name="French C."/>
            <person name="Gujja S."/>
            <person name="Hansen K."/>
            <person name="Keifenheim D."/>
            <person name="Levin J.Z."/>
            <person name="Mosher R.A."/>
            <person name="Mueller C.A."/>
            <person name="Pfiffner J."/>
            <person name="Priest M."/>
            <person name="Russ C."/>
            <person name="Smialowska A."/>
            <person name="Swoboda P."/>
            <person name="Sykes S.M."/>
            <person name="Vaughn M."/>
            <person name="Vengrova S."/>
            <person name="Yoder R."/>
            <person name="Zeng Q."/>
            <person name="Allshire R."/>
            <person name="Baulcombe D."/>
            <person name="Birren B.W."/>
            <person name="Brown W."/>
            <person name="Ekwall K."/>
            <person name="Kellis M."/>
            <person name="Leatherwood J."/>
            <person name="Levin H."/>
            <person name="Margalit H."/>
            <person name="Martienssen R."/>
            <person name="Nieduszynski C.A."/>
            <person name="Spatafora J.W."/>
            <person name="Friedman N."/>
            <person name="Dalgaard J.Z."/>
            <person name="Baumann P."/>
            <person name="Niki H."/>
            <person name="Regev A."/>
            <person name="Nusbaum C."/>
        </authorList>
    </citation>
    <scope>NUCLEOTIDE SEQUENCE [LARGE SCALE GENOMIC DNA]</scope>
    <source>
        <strain evidence="11">OY26 / ATCC MYA-4695 / CBS 11777 / NBRC 106824 / NRRL Y48691</strain>
    </source>
</reference>
<dbReference type="Pfam" id="PF08801">
    <property type="entry name" value="Nucleoporin_N"/>
    <property type="match status" value="1"/>
</dbReference>
<gene>
    <name evidence="10" type="ORF">SPOG_04203</name>
</gene>
<evidence type="ECO:0000259" key="8">
    <source>
        <dbReference type="Pfam" id="PF03177"/>
    </source>
</evidence>
<organism evidence="10 11">
    <name type="scientific">Schizosaccharomyces cryophilus (strain OY26 / ATCC MYA-4695 / CBS 11777 / NBRC 106824 / NRRL Y48691)</name>
    <name type="common">Fission yeast</name>
    <dbReference type="NCBI Taxonomy" id="653667"/>
    <lineage>
        <taxon>Eukaryota</taxon>
        <taxon>Fungi</taxon>
        <taxon>Dikarya</taxon>
        <taxon>Ascomycota</taxon>
        <taxon>Taphrinomycotina</taxon>
        <taxon>Schizosaccharomycetes</taxon>
        <taxon>Schizosaccharomycetales</taxon>
        <taxon>Schizosaccharomycetaceae</taxon>
        <taxon>Schizosaccharomyces</taxon>
    </lineage>
</organism>
<dbReference type="Gene3D" id="2.130.10.10">
    <property type="entry name" value="YVTN repeat-like/Quinoprotein amine dehydrogenase"/>
    <property type="match status" value="1"/>
</dbReference>
<dbReference type="PANTHER" id="PTHR13405:SF11">
    <property type="entry name" value="NUCLEAR PORE COMPLEX PROTEIN NUP133"/>
    <property type="match status" value="1"/>
</dbReference>
<dbReference type="HOGENOM" id="CLU_008657_0_0_1"/>
<keyword evidence="3" id="KW-0813">Transport</keyword>
<dbReference type="AlphaFoldDB" id="S9XB03"/>
<evidence type="ECO:0000256" key="1">
    <source>
        <dbReference type="ARBA" id="ARBA00004259"/>
    </source>
</evidence>
<dbReference type="EMBL" id="KE546988">
    <property type="protein sequence ID" value="EPY54312.1"/>
    <property type="molecule type" value="Genomic_DNA"/>
</dbReference>
<dbReference type="SUPFAM" id="SSF117289">
    <property type="entry name" value="Nucleoporin domain"/>
    <property type="match status" value="1"/>
</dbReference>
<dbReference type="InterPro" id="IPR015943">
    <property type="entry name" value="WD40/YVTN_repeat-like_dom_sf"/>
</dbReference>
<evidence type="ECO:0000256" key="7">
    <source>
        <dbReference type="ARBA" id="ARBA00023242"/>
    </source>
</evidence>
<sequence>MFSIGNNASFNGRKPLFLHQHDRQLKNGVKNITYPLFLTSTDLYRVFQLCPPKEHDEKVKVDYCGSCIDPYFQRFIVIDIKNWTLCISNDDYCTKNMICYDIKRHLSKFINFESGFAPLSVFVRFVKTSFTCVNPGCILLFPTTGDTFYWEDINCLRLFHEMNNCKGFLHVKLPLSSVEKCVNLTMIEPAGFMVITTFGRLFHLYPRDDMRELKLVYQTLPLGGSILHFQSIISKMICYPYHIVAVRAGSIKGAYERLVYGLFSNADIYIWEIFRKGKYQLLQKKNIRDLILKSSRLDGSTVNRCEFLDFSICNWDPYSLVCLITWHDNASRWNYAVASVSFSNEMIPEISHFHKIRSYPSLAASVSARILHPYPGTVIYCVFDLSLVILHKVREKNTSYFVEETLFTNSSCKKFQIINVASVDAVFEHGNNRVLKFPALHLMTKGNGIISIESTNCLSDEFNGLNFLRSRLSQYAMQNPLFKNQFSLWPDFSSALPESKLFPTLLSLCDEVSISYPDSHTSVSEVLNYQFQRLMEMILVSMKYLKLTATEQLKLWLKLAYVNSLVDIYGQLTCEDPKNNILHSILQAMTASGNIEDLFLKKSLNLNLLLHLLHTFCKRYANTKETFNLKLVQIMITVNNVFGMVFGNELAYRQEKVIKYVDPTTLFLSELCNLDIENLTLLSTQIMESIALDQKYILLECKDPRDNTLRLKLQKQILHLIEHICLLVHVLANAIQNSSTSESAAEVQHFNIFEVQFRNTRKTWLTYLAHIGYLERAISISEHVQDFHSLVALLNFESIEKQQDKIKKQKLYIEKYKDKFATVLFTHMIETGQIHSLLHDFRCYQTYLRNFFETNKLHNFLWVYEAELGNFAQAADILLRDDSIKKSKVSQETTRLALSKLFTLTNKSNCDDNYMINKNEEG</sequence>
<evidence type="ECO:0000256" key="6">
    <source>
        <dbReference type="ARBA" id="ARBA00023010"/>
    </source>
</evidence>
<keyword evidence="7" id="KW-0539">Nucleus</keyword>
<evidence type="ECO:0000256" key="2">
    <source>
        <dbReference type="ARBA" id="ARBA00005569"/>
    </source>
</evidence>
<dbReference type="GO" id="GO:0031080">
    <property type="term" value="C:nuclear pore outer ring"/>
    <property type="evidence" value="ECO:0007669"/>
    <property type="project" value="EnsemblFungi"/>
</dbReference>
<dbReference type="GO" id="GO:0006606">
    <property type="term" value="P:protein import into nucleus"/>
    <property type="evidence" value="ECO:0007669"/>
    <property type="project" value="TreeGrafter"/>
</dbReference>
<dbReference type="GO" id="GO:0005737">
    <property type="term" value="C:cytoplasm"/>
    <property type="evidence" value="ECO:0007669"/>
    <property type="project" value="EnsemblFungi"/>
</dbReference>
<keyword evidence="6" id="KW-0811">Translocation</keyword>
<dbReference type="GeneID" id="25038516"/>
<accession>S9XB03</accession>
<dbReference type="InterPro" id="IPR007187">
    <property type="entry name" value="Nucleoporin_Nup133/Nup155_C"/>
</dbReference>
<dbReference type="GO" id="GO:0016973">
    <property type="term" value="P:poly(A)+ mRNA export from nucleus"/>
    <property type="evidence" value="ECO:0007669"/>
    <property type="project" value="TreeGrafter"/>
</dbReference>
<evidence type="ECO:0000256" key="5">
    <source>
        <dbReference type="ARBA" id="ARBA00022927"/>
    </source>
</evidence>
<keyword evidence="4" id="KW-0509">mRNA transport</keyword>
<dbReference type="RefSeq" id="XP_013021918.1">
    <property type="nucleotide sequence ID" value="XM_013166464.1"/>
</dbReference>
<name>S9XB03_SCHCR</name>
<evidence type="ECO:0000256" key="4">
    <source>
        <dbReference type="ARBA" id="ARBA00022816"/>
    </source>
</evidence>
<comment type="subcellular location">
    <subcellularLocation>
        <location evidence="1">Nucleus envelope</location>
    </subcellularLocation>
</comment>
<feature type="domain" description="Nucleoporin Nup133/Nup155-like C-terminal" evidence="8">
    <location>
        <begin position="758"/>
        <end position="906"/>
    </location>
</feature>
<evidence type="ECO:0000313" key="11">
    <source>
        <dbReference type="Proteomes" id="UP000015464"/>
    </source>
</evidence>
<proteinExistence type="inferred from homology"/>
<dbReference type="PANTHER" id="PTHR13405">
    <property type="entry name" value="NUCLEAR PORE COMPLEX PROTEIN NUP133"/>
    <property type="match status" value="1"/>
</dbReference>
<keyword evidence="11" id="KW-1185">Reference proteome</keyword>
<evidence type="ECO:0000313" key="10">
    <source>
        <dbReference type="EMBL" id="EPY54312.1"/>
    </source>
</evidence>
<dbReference type="GO" id="GO:0000972">
    <property type="term" value="P:transcription-dependent tethering of RNA polymerase II gene DNA at nuclear periphery"/>
    <property type="evidence" value="ECO:0007669"/>
    <property type="project" value="TreeGrafter"/>
</dbReference>
<dbReference type="Proteomes" id="UP000015464">
    <property type="component" value="Unassembled WGS sequence"/>
</dbReference>
<evidence type="ECO:0000259" key="9">
    <source>
        <dbReference type="Pfam" id="PF08801"/>
    </source>
</evidence>